<dbReference type="EMBL" id="BAAAPH010000031">
    <property type="protein sequence ID" value="GAA1602475.1"/>
    <property type="molecule type" value="Genomic_DNA"/>
</dbReference>
<dbReference type="Pfam" id="PF21863">
    <property type="entry name" value="HTH_67"/>
    <property type="match status" value="2"/>
</dbReference>
<evidence type="ECO:0000313" key="1">
    <source>
        <dbReference type="EMBL" id="GAA1602475.1"/>
    </source>
</evidence>
<organism evidence="1 2">
    <name type="scientific">Kribbella hippodromi</name>
    <dbReference type="NCBI Taxonomy" id="434347"/>
    <lineage>
        <taxon>Bacteria</taxon>
        <taxon>Bacillati</taxon>
        <taxon>Actinomycetota</taxon>
        <taxon>Actinomycetes</taxon>
        <taxon>Propionibacteriales</taxon>
        <taxon>Kribbellaceae</taxon>
        <taxon>Kribbella</taxon>
    </lineage>
</organism>
<dbReference type="NCBIfam" id="NF047719">
    <property type="entry name" value="SCO6745_fam_HTH"/>
    <property type="match status" value="2"/>
</dbReference>
<dbReference type="Proteomes" id="UP001501705">
    <property type="component" value="Unassembled WGS sequence"/>
</dbReference>
<name>A0ABN2ED63_9ACTN</name>
<evidence type="ECO:0008006" key="3">
    <source>
        <dbReference type="Google" id="ProtNLM"/>
    </source>
</evidence>
<keyword evidence="2" id="KW-1185">Reference proteome</keyword>
<reference evidence="1 2" key="1">
    <citation type="journal article" date="2019" name="Int. J. Syst. Evol. Microbiol.">
        <title>The Global Catalogue of Microorganisms (GCM) 10K type strain sequencing project: providing services to taxonomists for standard genome sequencing and annotation.</title>
        <authorList>
            <consortium name="The Broad Institute Genomics Platform"/>
            <consortium name="The Broad Institute Genome Sequencing Center for Infectious Disease"/>
            <person name="Wu L."/>
            <person name="Ma J."/>
        </authorList>
    </citation>
    <scope>NUCLEOTIDE SEQUENCE [LARGE SCALE GENOMIC DNA]</scope>
    <source>
        <strain evidence="1 2">JCM 15572</strain>
    </source>
</reference>
<accession>A0ABN2ED63</accession>
<protein>
    <recommendedName>
        <fullName evidence="3">SalK</fullName>
    </recommendedName>
</protein>
<gene>
    <name evidence="1" type="ORF">GCM10009804_68700</name>
</gene>
<dbReference type="RefSeq" id="WP_344240446.1">
    <property type="nucleotide sequence ID" value="NZ_BAAAPH010000031.1"/>
</dbReference>
<evidence type="ECO:0000313" key="2">
    <source>
        <dbReference type="Proteomes" id="UP001501705"/>
    </source>
</evidence>
<comment type="caution">
    <text evidence="1">The sequence shown here is derived from an EMBL/GenBank/DDBJ whole genome shotgun (WGS) entry which is preliminary data.</text>
</comment>
<dbReference type="InterPro" id="IPR054058">
    <property type="entry name" value="HTH_67"/>
</dbReference>
<proteinExistence type="predicted"/>
<sequence length="319" mass="33952">MTDNRARRMWKALEPYHAITYFAPETRRATDAAGLKGGWMSYFGCRAAPLGAVGPELVAAVFYNFHPAMVGRSVPDAWSYATPEQLLELRLAAVDAAVRRLFAGGEGGGSESSETGTSGVDPDRFGAGGFGAGGFDAGGFDAARFERAAEVGRRAAEVAPVAGRALAAANSALEWPSEPHLVLWQATTILRESRGDGHVAALVAAELTPCQALVTISAAGGPAKEVFQLNRRWSDEEWSVAEDDLRTRGLLDADGALTEAGRALRRQVEDTTDALADQGWRTLGDELTAELHDLVRPLSAVLMSAGLIPSDNPMAMRWD</sequence>